<dbReference type="AlphaFoldDB" id="A0A9D4AVW9"/>
<dbReference type="InterPro" id="IPR038834">
    <property type="entry name" value="CCDC175"/>
</dbReference>
<comment type="caution">
    <text evidence="2">The sequence shown here is derived from an EMBL/GenBank/DDBJ whole genome shotgun (WGS) entry which is preliminary data.</text>
</comment>
<organism evidence="2 3">
    <name type="scientific">Mauremys mutica</name>
    <name type="common">yellowpond turtle</name>
    <dbReference type="NCBI Taxonomy" id="74926"/>
    <lineage>
        <taxon>Eukaryota</taxon>
        <taxon>Metazoa</taxon>
        <taxon>Chordata</taxon>
        <taxon>Craniata</taxon>
        <taxon>Vertebrata</taxon>
        <taxon>Euteleostomi</taxon>
        <taxon>Archelosauria</taxon>
        <taxon>Testudinata</taxon>
        <taxon>Testudines</taxon>
        <taxon>Cryptodira</taxon>
        <taxon>Durocryptodira</taxon>
        <taxon>Testudinoidea</taxon>
        <taxon>Geoemydidae</taxon>
        <taxon>Geoemydinae</taxon>
        <taxon>Mauremys</taxon>
    </lineage>
</organism>
<dbReference type="Proteomes" id="UP000827986">
    <property type="component" value="Unassembled WGS sequence"/>
</dbReference>
<dbReference type="PANTHER" id="PTHR35347">
    <property type="entry name" value="COILED-COIL DOMAIN-CONTAINING PROTEIN 175"/>
    <property type="match status" value="1"/>
</dbReference>
<dbReference type="EMBL" id="JAHDVG010000483">
    <property type="protein sequence ID" value="KAH1170656.1"/>
    <property type="molecule type" value="Genomic_DNA"/>
</dbReference>
<evidence type="ECO:0000313" key="3">
    <source>
        <dbReference type="Proteomes" id="UP000827986"/>
    </source>
</evidence>
<feature type="coiled-coil region" evidence="1">
    <location>
        <begin position="43"/>
        <end position="73"/>
    </location>
</feature>
<keyword evidence="1" id="KW-0175">Coiled coil</keyword>
<name>A0A9D4AVW9_9SAUR</name>
<gene>
    <name evidence="2" type="ORF">KIL84_006274</name>
</gene>
<feature type="coiled-coil region" evidence="1">
    <location>
        <begin position="544"/>
        <end position="574"/>
    </location>
</feature>
<protein>
    <recommendedName>
        <fullName evidence="4">Coiled-coil domain-containing protein 175</fullName>
    </recommendedName>
</protein>
<feature type="coiled-coil region" evidence="1">
    <location>
        <begin position="170"/>
        <end position="204"/>
    </location>
</feature>
<accession>A0A9D4AVW9</accession>
<sequence>METPCLGAPAALAALSHLHGAGERGPGGVACGGPKIQLKNEAYAFSEEAVQHLEDAIEAIKKLEKLRRHTLELLEEETIKNSNLRLKLQNLPEVVTKELEALVAAARESSTAKITQLQTALKNVTYEIESLNQKQIFCETQNAAMCKEQEWLWVQHEEAVDLLNQQMAQKANTNILLNEFYNKKKDAEQEIINLMNAVKEVKDVLAKEIKIFNDEKEMWARKNAEMRTKLDLQKAETSGKKDEFEKLSIKLSAVQSEIAQNTAIIFNEKVQIAQLKETNEQLIMELKLKMTEKMELCERKYSLDSDLLLLQSKIAQERENLNIDIAKTKEELSTAEGLNRKLKHENKFISSQYRILLAEEEHSHAKRNEAAAELERLSNWLDERLEVLSTRVLEEQNVEDEVERLEDLFQNAKDAYARELENLEQCLKRESEMRALLQWKQLHLAKKKEVLWITEEKFMNEMNVRLETGKKRHAELIAENEHFQKEILQAEEQVKHLSDDVNKREAECEKYEYSLTEDIQWLEDGVQAKTEAIYQKEQQLILSIPLIEERRKELEEKHEKYEDLKKIVSELKDDETRLTKSIDQSVRMTGKLKKIMAELKNELRIKRDLAFDQLKDHTEVLKLLERDIYEVDRKLDIVKTENCRLKLCNSQMKADILTVSHEAENHKSTTIKILSDLTVLHQLFLKGWSEDTSIQKEFVENEKEILAAIADLIMKLHQREKKIDRINKGLQNNFDGLDSLLESKSSMEPSVSEG</sequence>
<evidence type="ECO:0008006" key="4">
    <source>
        <dbReference type="Google" id="ProtNLM"/>
    </source>
</evidence>
<keyword evidence="3" id="KW-1185">Reference proteome</keyword>
<evidence type="ECO:0000256" key="1">
    <source>
        <dbReference type="SAM" id="Coils"/>
    </source>
</evidence>
<dbReference type="PANTHER" id="PTHR35347:SF1">
    <property type="entry name" value="COILED-COIL DOMAIN-CONTAINING PROTEIN 175"/>
    <property type="match status" value="1"/>
</dbReference>
<feature type="coiled-coil region" evidence="1">
    <location>
        <begin position="395"/>
        <end position="433"/>
    </location>
</feature>
<evidence type="ECO:0000313" key="2">
    <source>
        <dbReference type="EMBL" id="KAH1170656.1"/>
    </source>
</evidence>
<reference evidence="2" key="1">
    <citation type="submission" date="2021-09" db="EMBL/GenBank/DDBJ databases">
        <title>The genome of Mauremys mutica provides insights into the evolution of semi-aquatic lifestyle.</title>
        <authorList>
            <person name="Gong S."/>
            <person name="Gao Y."/>
        </authorList>
    </citation>
    <scope>NUCLEOTIDE SEQUENCE</scope>
    <source>
        <strain evidence="2">MM-2020</strain>
        <tissue evidence="2">Muscle</tissue>
    </source>
</reference>
<feature type="coiled-coil region" evidence="1">
    <location>
        <begin position="473"/>
        <end position="507"/>
    </location>
</feature>
<proteinExistence type="predicted"/>
<feature type="coiled-coil region" evidence="1">
    <location>
        <begin position="272"/>
        <end position="345"/>
    </location>
</feature>